<dbReference type="InterPro" id="IPR005107">
    <property type="entry name" value="CO_DH_flav_C"/>
</dbReference>
<evidence type="ECO:0000256" key="3">
    <source>
        <dbReference type="ARBA" id="ARBA00006849"/>
    </source>
</evidence>
<accession>A0AAD1SRZ8</accession>
<evidence type="ECO:0000256" key="7">
    <source>
        <dbReference type="ARBA" id="ARBA00022505"/>
    </source>
</evidence>
<sequence>MANAAGVCELIFFVNGRKIIEKNADPEVTLLPYLRKNLLLTGTKYGCGGGGCGACTVMVSTIHPVSRKILHYSANACLLPICSLHGTAITTVEGIGSTTSRLHPVQERIAKAHGSQCGFCTPGMVMSMYALVRNHREPTMDQIYEALGGNLCRCTGYRPIIDGCKTFCNRADCCQLKENGTSDVNGVSNHTNGVNGLQQASTVNPNQNGLFQEESFLPLDPTQELIFPPELILMDNENKVKLTFQGKCMTWISPASLQELLQLKALYPKAPLVVGNTIVGPEMKFRGVFHPVIIYPTRIGDLHFVNENSQGITIGAACSLTVMKNTLQDAVTRLPEEKTKVFRALLKQLGTLAGPQIRNTASLGGNIISRSTTSDLNPVLAAGGCVLNLVSTDGSRQIPLNESFFRGSENSFLKAEEVLLSVQIPYSRKDDYISALRQAPRHVNALPTVTAGMYVQFEENTDVIKDIRIFYGGVGPTTVCAKDTSKALVTKQWNEVMLSKACTLVLDELSLSPSSPGGMVEFKRTLTVSFLFKFYLEVLQSLNKMDHSSPDSSALNSFQTQLPVYSQTYQDVPADQADYDPVGRPISHQSGIKHSTGEAVYCDDMPAVDGELFLAFVTSSRAHAKIVSIDFSEALAQPGVADIITAADVPGTNECILHDGVVSLLAREQVLCVGQLICAVLADSPSQAKKAAAKVKVTYENLEPIILTIEDAIRNNSFFEPQRQMVHGDIDEAFKSADQVHEGEIFMGGQEHFYMETQSMRVVPKGEDREMDVYISTQDPTGVQEMICTALNVPSNRISCHVKRVGGAFGGKTTKTGFLAAITAVAAHKTMRAVRCVLERGDDMLITGGRHPYLGKYKVGFMNNGQVTAVDVSYYTNAGCTSDDSIMVVEVSLTKMDSAYRLPNLRCKGTACKTNLPSNTAFRGFGYPQVALVTETFMSEVAVKCGLPPEKVREINLHRGITKTHFNQDVDARTLIMCWNECLEKSSYQSRRLAIEEFNKNNYWKKKGMAIIPMKFPIETAAKFFGQASALVHIYKDGTVLVTHGGVEMGQGVHTKIMQIASRELQIPLSYIHFCETSTSTVPNTIVSGGSLGTDVNGMAVKSACQTLMERLEPIKKKNPKGTWKNWVKQAFLQSISLSATGFFRGFERELSWETGEGNPVQYFVFGVACSEVEIDCLTGDHKNLRTDIVVDAGISLNPAVDIGQIEGAFIQGLGLYTMEELKYSPQGLLYTRGPGQYKIPAVCDVPEQFNVSLLADAPNPHAIYSSKAMGEPAFFLGCSVYFAIKDAVAAARKERGMSDLFTLNSPATPEKIRMLCGDRFTDMIPKDVPGTYTPWAVNV</sequence>
<keyword evidence="6" id="KW-0963">Cytoplasm</keyword>
<dbReference type="InterPro" id="IPR036884">
    <property type="entry name" value="2Fe-2S-bd_dom_sf"/>
</dbReference>
<keyword evidence="12" id="KW-0560">Oxidoreductase</keyword>
<keyword evidence="14 21" id="KW-0411">Iron-sulfur</keyword>
<dbReference type="InterPro" id="IPR001041">
    <property type="entry name" value="2Fe-2S_ferredoxin-type"/>
</dbReference>
<feature type="domain" description="2Fe-2S ferredoxin-type" evidence="22">
    <location>
        <begin position="8"/>
        <end position="95"/>
    </location>
</feature>
<dbReference type="GO" id="GO:0043546">
    <property type="term" value="F:molybdopterin cofactor binding"/>
    <property type="evidence" value="ECO:0007669"/>
    <property type="project" value="InterPro"/>
</dbReference>
<dbReference type="PROSITE" id="PS00559">
    <property type="entry name" value="MOLYBDOPTERIN_EUK"/>
    <property type="match status" value="1"/>
</dbReference>
<dbReference type="PROSITE" id="PS51387">
    <property type="entry name" value="FAD_PCMH"/>
    <property type="match status" value="1"/>
</dbReference>
<feature type="binding site" evidence="21">
    <location>
        <position position="120"/>
    </location>
    <ligand>
        <name>[2Fe-2S] cluster</name>
        <dbReference type="ChEBI" id="CHEBI:190135"/>
        <label>2</label>
    </ligand>
</feature>
<dbReference type="InterPro" id="IPR022407">
    <property type="entry name" value="OxRdtase_Mopterin_BS"/>
</dbReference>
<dbReference type="Pfam" id="PF00941">
    <property type="entry name" value="FAD_binding_5"/>
    <property type="match status" value="1"/>
</dbReference>
<dbReference type="Pfam" id="PF02738">
    <property type="entry name" value="MoCoBD_1"/>
    <property type="match status" value="1"/>
</dbReference>
<evidence type="ECO:0000256" key="6">
    <source>
        <dbReference type="ARBA" id="ARBA00022490"/>
    </source>
</evidence>
<evidence type="ECO:0000256" key="5">
    <source>
        <dbReference type="ARBA" id="ARBA00013041"/>
    </source>
</evidence>
<feature type="binding site" evidence="20">
    <location>
        <position position="437"/>
    </location>
    <ligand>
        <name>FAD</name>
        <dbReference type="ChEBI" id="CHEBI:57692"/>
    </ligand>
</feature>
<evidence type="ECO:0000256" key="18">
    <source>
        <dbReference type="ARBA" id="ARBA00049438"/>
    </source>
</evidence>
<dbReference type="FunFam" id="3.30.365.10:FF:000004">
    <property type="entry name" value="Xanthine dehydrogenase oxidase"/>
    <property type="match status" value="1"/>
</dbReference>
<feature type="binding site" evidence="20">
    <location>
        <position position="419"/>
    </location>
    <ligand>
        <name>FAD</name>
        <dbReference type="ChEBI" id="CHEBI:57692"/>
    </ligand>
</feature>
<comment type="cofactor">
    <cofactor evidence="16">
        <name>[2Fe-2S] cluster</name>
        <dbReference type="ChEBI" id="CHEBI:190135"/>
    </cofactor>
</comment>
<dbReference type="InterPro" id="IPR016167">
    <property type="entry name" value="FAD-bd_PCMH_sub1"/>
</dbReference>
<dbReference type="GO" id="GO:0051287">
    <property type="term" value="F:NAD binding"/>
    <property type="evidence" value="ECO:0007669"/>
    <property type="project" value="InterPro"/>
</dbReference>
<evidence type="ECO:0000256" key="9">
    <source>
        <dbReference type="ARBA" id="ARBA00022714"/>
    </source>
</evidence>
<evidence type="ECO:0000256" key="4">
    <source>
        <dbReference type="ARBA" id="ARBA00011738"/>
    </source>
</evidence>
<evidence type="ECO:0000313" key="25">
    <source>
        <dbReference type="Proteomes" id="UP001295444"/>
    </source>
</evidence>
<dbReference type="InterPro" id="IPR008274">
    <property type="entry name" value="AldOxase/xan_DH_MoCoBD1"/>
</dbReference>
<feature type="binding site" evidence="21">
    <location>
        <position position="117"/>
    </location>
    <ligand>
        <name>[2Fe-2S] cluster</name>
        <dbReference type="ChEBI" id="CHEBI:190135"/>
        <label>2</label>
    </ligand>
</feature>
<dbReference type="PIRSF" id="PIRSF000127">
    <property type="entry name" value="Xanthine_DH"/>
    <property type="match status" value="1"/>
</dbReference>
<dbReference type="Gene3D" id="3.30.390.50">
    <property type="entry name" value="CO dehydrogenase flavoprotein, C-terminal domain"/>
    <property type="match status" value="1"/>
</dbReference>
<feature type="binding site" evidence="20">
    <location>
        <begin position="272"/>
        <end position="279"/>
    </location>
    <ligand>
        <name>FAD</name>
        <dbReference type="ChEBI" id="CHEBI:57692"/>
    </ligand>
</feature>
<evidence type="ECO:0000256" key="20">
    <source>
        <dbReference type="PIRSR" id="PIRSR000127-2"/>
    </source>
</evidence>
<comment type="subunit">
    <text evidence="4">Homodimer.</text>
</comment>
<comment type="cofactor">
    <cofactor evidence="21">
        <name>[2Fe-2S] cluster</name>
        <dbReference type="ChEBI" id="CHEBI:190135"/>
    </cofactor>
    <text evidence="21">Binds 2 [2Fe-2S] clusters.</text>
</comment>
<keyword evidence="25" id="KW-1185">Reference proteome</keyword>
<dbReference type="PANTHER" id="PTHR45444">
    <property type="entry name" value="XANTHINE DEHYDROGENASE"/>
    <property type="match status" value="1"/>
</dbReference>
<evidence type="ECO:0000313" key="24">
    <source>
        <dbReference type="EMBL" id="CAH2306016.1"/>
    </source>
</evidence>
<keyword evidence="8" id="KW-0285">Flavoprotein</keyword>
<dbReference type="Gene3D" id="3.30.465.10">
    <property type="match status" value="1"/>
</dbReference>
<feature type="binding site" evidence="21">
    <location>
        <position position="152"/>
    </location>
    <ligand>
        <name>[2Fe-2S] cluster</name>
        <dbReference type="ChEBI" id="CHEBI:190135"/>
        <label>2</label>
    </ligand>
</feature>
<keyword evidence="10 21" id="KW-0479">Metal-binding</keyword>
<dbReference type="InterPro" id="IPR036318">
    <property type="entry name" value="FAD-bd_PCMH-like_sf"/>
</dbReference>
<keyword evidence="11 20" id="KW-0274">FAD</keyword>
<dbReference type="InterPro" id="IPR046867">
    <property type="entry name" value="AldOxase/xan_DH_MoCoBD2"/>
</dbReference>
<feature type="binding site" evidence="21">
    <location>
        <position position="55"/>
    </location>
    <ligand>
        <name>[2Fe-2S] cluster</name>
        <dbReference type="ChEBI" id="CHEBI:190135"/>
        <label>1</label>
    </ligand>
</feature>
<dbReference type="InterPro" id="IPR036683">
    <property type="entry name" value="CO_DH_flav_C_dom_sf"/>
</dbReference>
<evidence type="ECO:0000256" key="11">
    <source>
        <dbReference type="ARBA" id="ARBA00022827"/>
    </source>
</evidence>
<dbReference type="GO" id="GO:0005737">
    <property type="term" value="C:cytoplasm"/>
    <property type="evidence" value="ECO:0007669"/>
    <property type="project" value="UniProtKB-SubCell"/>
</dbReference>
<feature type="binding site" evidence="20">
    <location>
        <begin position="362"/>
        <end position="366"/>
    </location>
    <ligand>
        <name>FAD</name>
        <dbReference type="ChEBI" id="CHEBI:57692"/>
    </ligand>
</feature>
<feature type="domain" description="FAD-binding PCMH-type" evidence="23">
    <location>
        <begin position="244"/>
        <end position="429"/>
    </location>
</feature>
<dbReference type="InterPro" id="IPR036856">
    <property type="entry name" value="Ald_Oxase/Xan_DH_a/b_sf"/>
</dbReference>
<dbReference type="GO" id="GO:0005506">
    <property type="term" value="F:iron ion binding"/>
    <property type="evidence" value="ECO:0007669"/>
    <property type="project" value="InterPro"/>
</dbReference>
<evidence type="ECO:0000256" key="8">
    <source>
        <dbReference type="ARBA" id="ARBA00022630"/>
    </source>
</evidence>
<dbReference type="GO" id="GO:0004031">
    <property type="term" value="F:aldehyde oxidase activity"/>
    <property type="evidence" value="ECO:0007669"/>
    <property type="project" value="UniProtKB-EC"/>
</dbReference>
<dbReference type="EMBL" id="OW240918">
    <property type="protein sequence ID" value="CAH2306016.1"/>
    <property type="molecule type" value="Genomic_DNA"/>
</dbReference>
<dbReference type="FunFam" id="3.90.1170.50:FF:000001">
    <property type="entry name" value="Aldehyde oxidase 1"/>
    <property type="match status" value="1"/>
</dbReference>
<dbReference type="PROSITE" id="PS00197">
    <property type="entry name" value="2FE2S_FER_1"/>
    <property type="match status" value="1"/>
</dbReference>
<organism evidence="24 25">
    <name type="scientific">Pelobates cultripes</name>
    <name type="common">Western spadefoot toad</name>
    <dbReference type="NCBI Taxonomy" id="61616"/>
    <lineage>
        <taxon>Eukaryota</taxon>
        <taxon>Metazoa</taxon>
        <taxon>Chordata</taxon>
        <taxon>Craniata</taxon>
        <taxon>Vertebrata</taxon>
        <taxon>Euteleostomi</taxon>
        <taxon>Amphibia</taxon>
        <taxon>Batrachia</taxon>
        <taxon>Anura</taxon>
        <taxon>Pelobatoidea</taxon>
        <taxon>Pelobatidae</taxon>
        <taxon>Pelobates</taxon>
    </lineage>
</organism>
<dbReference type="GO" id="GO:0051537">
    <property type="term" value="F:2 iron, 2 sulfur cluster binding"/>
    <property type="evidence" value="ECO:0007669"/>
    <property type="project" value="UniProtKB-KW"/>
</dbReference>
<dbReference type="InterPro" id="IPR014313">
    <property type="entry name" value="Aldehyde_oxidase"/>
</dbReference>
<dbReference type="FunFam" id="3.30.43.10:FF:000001">
    <property type="entry name" value="Xanthine dehydrogenase/oxidase"/>
    <property type="match status" value="1"/>
</dbReference>
<feature type="binding site" evidence="21">
    <location>
        <position position="47"/>
    </location>
    <ligand>
        <name>[2Fe-2S] cluster</name>
        <dbReference type="ChEBI" id="CHEBI:190135"/>
        <label>1</label>
    </ligand>
</feature>
<feature type="active site" description="Proton acceptor" evidence="19">
    <location>
        <position position="1272"/>
    </location>
</feature>
<dbReference type="Pfam" id="PF01799">
    <property type="entry name" value="Fer2_2"/>
    <property type="match status" value="1"/>
</dbReference>
<evidence type="ECO:0000256" key="19">
    <source>
        <dbReference type="PIRSR" id="PIRSR000127-1"/>
    </source>
</evidence>
<evidence type="ECO:0000256" key="16">
    <source>
        <dbReference type="ARBA" id="ARBA00034078"/>
    </source>
</evidence>
<dbReference type="InterPro" id="IPR006058">
    <property type="entry name" value="2Fe2S_fd_BS"/>
</dbReference>
<keyword evidence="7 21" id="KW-0500">Molybdenum</keyword>
<feature type="binding site" evidence="21">
    <location>
        <position position="1090"/>
    </location>
    <ligand>
        <name>Mo-molybdopterin</name>
        <dbReference type="ChEBI" id="CHEBI:71302"/>
    </ligand>
    <ligandPart>
        <name>Mo</name>
        <dbReference type="ChEBI" id="CHEBI:28685"/>
    </ligandPart>
</feature>
<evidence type="ECO:0000259" key="23">
    <source>
        <dbReference type="PROSITE" id="PS51387"/>
    </source>
</evidence>
<dbReference type="Gene3D" id="1.10.150.120">
    <property type="entry name" value="[2Fe-2S]-binding domain"/>
    <property type="match status" value="1"/>
</dbReference>
<keyword evidence="15" id="KW-0443">Lipid metabolism</keyword>
<feature type="binding site" evidence="20">
    <location>
        <position position="925"/>
    </location>
    <ligand>
        <name>substrate</name>
    </ligand>
</feature>
<dbReference type="FunFam" id="3.30.390.50:FF:000001">
    <property type="entry name" value="Xanthine dehydrogenase oxidase"/>
    <property type="match status" value="1"/>
</dbReference>
<dbReference type="InterPro" id="IPR016166">
    <property type="entry name" value="FAD-bd_PCMH"/>
</dbReference>
<evidence type="ECO:0000256" key="21">
    <source>
        <dbReference type="PIRSR" id="PIRSR000127-3"/>
    </source>
</evidence>
<dbReference type="SUPFAM" id="SSF55447">
    <property type="entry name" value="CO dehydrogenase flavoprotein C-terminal domain-like"/>
    <property type="match status" value="1"/>
</dbReference>
<dbReference type="GO" id="GO:0006629">
    <property type="term" value="P:lipid metabolic process"/>
    <property type="evidence" value="ECO:0007669"/>
    <property type="project" value="UniProtKB-KW"/>
</dbReference>
<evidence type="ECO:0000256" key="1">
    <source>
        <dbReference type="ARBA" id="ARBA00001974"/>
    </source>
</evidence>
<feature type="binding site" evidence="21">
    <location>
        <position position="154"/>
    </location>
    <ligand>
        <name>[2Fe-2S] cluster</name>
        <dbReference type="ChEBI" id="CHEBI:190135"/>
        <label>2</label>
    </ligand>
</feature>
<dbReference type="Gene3D" id="3.30.43.10">
    <property type="entry name" value="Uridine Diphospho-n-acetylenolpyruvylglucosamine Reductase, domain 2"/>
    <property type="match status" value="1"/>
</dbReference>
<comment type="catalytic activity">
    <reaction evidence="17">
        <text>an aldehyde + O2 + H2O = a carboxylate + H2O2 + H(+)</text>
        <dbReference type="Rhea" id="RHEA:16829"/>
        <dbReference type="ChEBI" id="CHEBI:15377"/>
        <dbReference type="ChEBI" id="CHEBI:15378"/>
        <dbReference type="ChEBI" id="CHEBI:15379"/>
        <dbReference type="ChEBI" id="CHEBI:16240"/>
        <dbReference type="ChEBI" id="CHEBI:17478"/>
        <dbReference type="ChEBI" id="CHEBI:29067"/>
        <dbReference type="EC" id="1.2.3.1"/>
    </reaction>
</comment>
<dbReference type="SMART" id="SM01092">
    <property type="entry name" value="CO_deh_flav_C"/>
    <property type="match status" value="1"/>
</dbReference>
<dbReference type="SUPFAM" id="SSF54665">
    <property type="entry name" value="CO dehydrogenase molybdoprotein N-domain-like"/>
    <property type="match status" value="1"/>
</dbReference>
<evidence type="ECO:0000256" key="17">
    <source>
        <dbReference type="ARBA" id="ARBA00047679"/>
    </source>
</evidence>
<comment type="subcellular location">
    <subcellularLocation>
        <location evidence="2">Cytoplasm</location>
    </subcellularLocation>
</comment>
<dbReference type="EC" id="1.2.3.1" evidence="5"/>
<keyword evidence="13 21" id="KW-0408">Iron</keyword>
<dbReference type="PANTHER" id="PTHR45444:SF3">
    <property type="entry name" value="XANTHINE DEHYDROGENASE"/>
    <property type="match status" value="1"/>
</dbReference>
<dbReference type="Proteomes" id="UP001295444">
    <property type="component" value="Chromosome 07"/>
</dbReference>
<evidence type="ECO:0000256" key="10">
    <source>
        <dbReference type="ARBA" id="ARBA00022723"/>
    </source>
</evidence>
<proteinExistence type="inferred from homology"/>
<dbReference type="Pfam" id="PF20256">
    <property type="entry name" value="MoCoBD_2"/>
    <property type="match status" value="1"/>
</dbReference>
<dbReference type="InterPro" id="IPR016208">
    <property type="entry name" value="Ald_Oxase/xanthine_DH-like"/>
</dbReference>
<gene>
    <name evidence="24" type="ORF">PECUL_23A007467</name>
</gene>
<feature type="binding site" evidence="21">
    <location>
        <position position="923"/>
    </location>
    <ligand>
        <name>Mo-molybdopterin</name>
        <dbReference type="ChEBI" id="CHEBI:71302"/>
    </ligand>
    <ligandPart>
        <name>Mo</name>
        <dbReference type="ChEBI" id="CHEBI:28685"/>
    </ligandPart>
</feature>
<dbReference type="Pfam" id="PF01315">
    <property type="entry name" value="Ald_Xan_dh_C"/>
    <property type="match status" value="1"/>
</dbReference>
<dbReference type="PROSITE" id="PS51085">
    <property type="entry name" value="2FE2S_FER_2"/>
    <property type="match status" value="1"/>
</dbReference>
<dbReference type="Pfam" id="PF03450">
    <property type="entry name" value="CO_deh_flav_C"/>
    <property type="match status" value="1"/>
</dbReference>
<name>A0AAD1SRZ8_PELCU</name>
<dbReference type="Gene3D" id="3.10.20.30">
    <property type="match status" value="1"/>
</dbReference>
<dbReference type="SUPFAM" id="SSF47741">
    <property type="entry name" value="CO dehydrogenase ISP C-domain like"/>
    <property type="match status" value="1"/>
</dbReference>
<dbReference type="Gene3D" id="3.90.1170.50">
    <property type="entry name" value="Aldehyde oxidase/xanthine dehydrogenase, a/b hammerhead"/>
    <property type="match status" value="1"/>
</dbReference>
<dbReference type="Gene3D" id="3.30.365.10">
    <property type="entry name" value="Aldehyde oxidase/xanthine dehydrogenase, molybdopterin binding domain"/>
    <property type="match status" value="4"/>
</dbReference>
<evidence type="ECO:0000256" key="15">
    <source>
        <dbReference type="ARBA" id="ARBA00023098"/>
    </source>
</evidence>
<dbReference type="Pfam" id="PF00111">
    <property type="entry name" value="Fer2"/>
    <property type="match status" value="1"/>
</dbReference>
<feature type="binding site" evidence="20">
    <location>
        <position position="375"/>
    </location>
    <ligand>
        <name>FAD</name>
        <dbReference type="ChEBI" id="CHEBI:57692"/>
    </ligand>
</feature>
<evidence type="ECO:0000256" key="13">
    <source>
        <dbReference type="ARBA" id="ARBA00023004"/>
    </source>
</evidence>
<evidence type="ECO:0000256" key="2">
    <source>
        <dbReference type="ARBA" id="ARBA00004496"/>
    </source>
</evidence>
<dbReference type="SUPFAM" id="SSF54292">
    <property type="entry name" value="2Fe-2S ferredoxin-like"/>
    <property type="match status" value="1"/>
</dbReference>
<dbReference type="SUPFAM" id="SSF56176">
    <property type="entry name" value="FAD-binding/transporter-associated domain-like"/>
    <property type="match status" value="1"/>
</dbReference>
<evidence type="ECO:0000259" key="22">
    <source>
        <dbReference type="PROSITE" id="PS51085"/>
    </source>
</evidence>
<feature type="binding site" evidence="21">
    <location>
        <position position="809"/>
    </location>
    <ligand>
        <name>Mo-molybdopterin</name>
        <dbReference type="ChEBI" id="CHEBI:71302"/>
    </ligand>
    <ligandPart>
        <name>Mo</name>
        <dbReference type="ChEBI" id="CHEBI:28685"/>
    </ligandPart>
</feature>
<dbReference type="FunFam" id="3.30.365.10:FF:000003">
    <property type="entry name" value="Aldehyde oxidase 1"/>
    <property type="match status" value="1"/>
</dbReference>
<dbReference type="FunFam" id="1.10.150.120:FF:000001">
    <property type="entry name" value="Aldehyde oxidase 1"/>
    <property type="match status" value="1"/>
</dbReference>
<reference evidence="24" key="1">
    <citation type="submission" date="2022-03" db="EMBL/GenBank/DDBJ databases">
        <authorList>
            <person name="Alioto T."/>
            <person name="Alioto T."/>
            <person name="Gomez Garrido J."/>
        </authorList>
    </citation>
    <scope>NUCLEOTIDE SEQUENCE</scope>
</reference>
<feature type="binding site" evidence="21">
    <location>
        <position position="77"/>
    </location>
    <ligand>
        <name>[2Fe-2S] cluster</name>
        <dbReference type="ChEBI" id="CHEBI:190135"/>
        <label>1</label>
    </ligand>
</feature>
<dbReference type="GO" id="GO:0071949">
    <property type="term" value="F:FAD binding"/>
    <property type="evidence" value="ECO:0007669"/>
    <property type="project" value="InterPro"/>
</dbReference>
<dbReference type="FunFam" id="3.10.20.30:FF:000015">
    <property type="entry name" value="Aldehyde oxidase 1"/>
    <property type="match status" value="1"/>
</dbReference>
<feature type="binding site" evidence="21">
    <location>
        <position position="778"/>
    </location>
    <ligand>
        <name>Mo-molybdopterin</name>
        <dbReference type="ChEBI" id="CHEBI:71302"/>
    </ligand>
    <ligandPart>
        <name>Mo</name>
        <dbReference type="ChEBI" id="CHEBI:28685"/>
    </ligandPart>
</feature>
<dbReference type="NCBIfam" id="TIGR02969">
    <property type="entry name" value="mam_aldehyde_ox"/>
    <property type="match status" value="1"/>
</dbReference>
<dbReference type="SUPFAM" id="SSF56003">
    <property type="entry name" value="Molybdenum cofactor-binding domain"/>
    <property type="match status" value="1"/>
</dbReference>
<comment type="similarity">
    <text evidence="3">Belongs to the xanthine dehydrogenase family.</text>
</comment>
<dbReference type="InterPro" id="IPR036010">
    <property type="entry name" value="2Fe-2S_ferredoxin-like_sf"/>
</dbReference>
<dbReference type="InterPro" id="IPR037165">
    <property type="entry name" value="AldOxase/xan_DH_Mopterin-bd_sf"/>
</dbReference>
<dbReference type="FunFam" id="3.30.465.10:FF:000004">
    <property type="entry name" value="Xanthine dehydrogenase/oxidase"/>
    <property type="match status" value="1"/>
</dbReference>
<comment type="cofactor">
    <cofactor evidence="21">
        <name>Mo-molybdopterin</name>
        <dbReference type="ChEBI" id="CHEBI:71302"/>
    </cofactor>
    <text evidence="21">Binds 1 Mo-molybdopterin (Mo-MPT) cofactor per subunit.</text>
</comment>
<evidence type="ECO:0000256" key="12">
    <source>
        <dbReference type="ARBA" id="ARBA00023002"/>
    </source>
</evidence>
<protein>
    <recommendedName>
        <fullName evidence="5">aldehyde oxidase</fullName>
        <ecNumber evidence="5">1.2.3.1</ecNumber>
    </recommendedName>
</protein>
<dbReference type="SMART" id="SM01008">
    <property type="entry name" value="Ald_Xan_dh_C"/>
    <property type="match status" value="1"/>
</dbReference>
<keyword evidence="9 21" id="KW-0001">2Fe-2S</keyword>
<dbReference type="InterPro" id="IPR016169">
    <property type="entry name" value="FAD-bd_PCMH_sub2"/>
</dbReference>
<dbReference type="InterPro" id="IPR002346">
    <property type="entry name" value="Mopterin_DH_FAD-bd"/>
</dbReference>
<dbReference type="InterPro" id="IPR000674">
    <property type="entry name" value="Ald_Oxase/Xan_DH_a/b"/>
</dbReference>
<dbReference type="InterPro" id="IPR012675">
    <property type="entry name" value="Beta-grasp_dom_sf"/>
</dbReference>
<comment type="cofactor">
    <cofactor evidence="1 20">
        <name>FAD</name>
        <dbReference type="ChEBI" id="CHEBI:57692"/>
    </cofactor>
</comment>
<feature type="binding site" evidence="21">
    <location>
        <position position="52"/>
    </location>
    <ligand>
        <name>[2Fe-2S] cluster</name>
        <dbReference type="ChEBI" id="CHEBI:190135"/>
        <label>1</label>
    </ligand>
</feature>
<evidence type="ECO:0000256" key="14">
    <source>
        <dbReference type="ARBA" id="ARBA00023014"/>
    </source>
</evidence>
<dbReference type="InterPro" id="IPR002888">
    <property type="entry name" value="2Fe-2S-bd"/>
</dbReference>
<comment type="catalytic activity">
    <reaction evidence="18">
        <text>retinal + O2 + H2O = retinoate + H2O2 + H(+)</text>
        <dbReference type="Rhea" id="RHEA:56736"/>
        <dbReference type="ChEBI" id="CHEBI:15035"/>
        <dbReference type="ChEBI" id="CHEBI:15036"/>
        <dbReference type="ChEBI" id="CHEBI:15377"/>
        <dbReference type="ChEBI" id="CHEBI:15378"/>
        <dbReference type="ChEBI" id="CHEBI:15379"/>
        <dbReference type="ChEBI" id="CHEBI:16240"/>
    </reaction>
</comment>